<protein>
    <submittedName>
        <fullName evidence="1">Uncharacterized protein</fullName>
    </submittedName>
</protein>
<dbReference type="OrthoDB" id="339925at2"/>
<accession>A0A5E8HHY7</accession>
<organism evidence="1 2">
    <name type="scientific">Leptospira yanagawae serovar Saopaulo str. Sao Paulo = ATCC 700523</name>
    <dbReference type="NCBI Taxonomy" id="1249483"/>
    <lineage>
        <taxon>Bacteria</taxon>
        <taxon>Pseudomonadati</taxon>
        <taxon>Spirochaetota</taxon>
        <taxon>Spirochaetia</taxon>
        <taxon>Leptospirales</taxon>
        <taxon>Leptospiraceae</taxon>
        <taxon>Leptospira</taxon>
    </lineage>
</organism>
<dbReference type="Proteomes" id="UP000013996">
    <property type="component" value="Unassembled WGS sequence"/>
</dbReference>
<reference evidence="1 2" key="1">
    <citation type="submission" date="2013-04" db="EMBL/GenBank/DDBJ databases">
        <authorList>
            <person name="Harkins D.M."/>
            <person name="Durkin A.S."/>
            <person name="Brinkac L.M."/>
            <person name="Haft D.H."/>
            <person name="Selengut J.D."/>
            <person name="Sanka R."/>
            <person name="DePew J."/>
            <person name="Purushe J."/>
            <person name="Hartskeerl R.A."/>
            <person name="Ahmed A."/>
            <person name="van der Linden H."/>
            <person name="Goris M.G.A."/>
            <person name="Vinetz J.M."/>
            <person name="Sutton G.G."/>
            <person name="Nierman W.C."/>
            <person name="Fouts D.E."/>
        </authorList>
    </citation>
    <scope>NUCLEOTIDE SEQUENCE [LARGE SCALE GENOMIC DNA]</scope>
    <source>
        <strain evidence="1 2">Sao Paulo</strain>
    </source>
</reference>
<gene>
    <name evidence="1" type="ORF">LEP1GSC202_0349</name>
</gene>
<dbReference type="STRING" id="1249483.LEP1GSC202_0349"/>
<name>A0A5E8HHY7_9LEPT</name>
<evidence type="ECO:0000313" key="2">
    <source>
        <dbReference type="Proteomes" id="UP000013996"/>
    </source>
</evidence>
<dbReference type="RefSeq" id="WP_015676099.1">
    <property type="nucleotide sequence ID" value="NZ_AOGX02000011.1"/>
</dbReference>
<evidence type="ECO:0000313" key="1">
    <source>
        <dbReference type="EMBL" id="EOQ90313.1"/>
    </source>
</evidence>
<proteinExistence type="predicted"/>
<dbReference type="AlphaFoldDB" id="A0A5E8HHY7"/>
<dbReference type="EMBL" id="AOGX02000011">
    <property type="protein sequence ID" value="EOQ90313.1"/>
    <property type="molecule type" value="Genomic_DNA"/>
</dbReference>
<comment type="caution">
    <text evidence="1">The sequence shown here is derived from an EMBL/GenBank/DDBJ whole genome shotgun (WGS) entry which is preliminary data.</text>
</comment>
<sequence>MQKIKKINIRQFILILLIPFQIFSEESIELKENELSRKKIHLYSALYTLNRYTEYPFRKRSEDFDINFLYGITNNFFVGFTYNIGEHSERKIQFVPSTYSGYEQVGEFSSSRYGEYFMLRSQYFFYKNFYGSLNAGFEKGFTKEQTKFLYIGQNVEYQPYSKITNFSHRYFGTFGVGYRDNFFENILLGIEFEFGVINSGKINDHYTFDPVYFNGLPQKYRQDLYLGNPYKTGNSEFSVISVYAGIAL</sequence>